<keyword evidence="3" id="KW-0804">Transcription</keyword>
<feature type="domain" description="Cyclic nucleotide-binding" evidence="4">
    <location>
        <begin position="16"/>
        <end position="138"/>
    </location>
</feature>
<sequence length="230" mass="25347">MSKHDPHHAQDIPPPAFANLDRRSWDELRRAAQRLTLPAGTTVFGPGDECQGLPLVLNGEIRVQMVGASGNEIVLYRIKGGELCPLSVACLLTQGSHQSEAVVEEDSEVLLIPTVLTERLMNEAAGFRQAVLESYGQRLQSLMLVIEEVAFRRLDQRLAERLLERQRDGRLAITHQDLAVELGTAREVVSRLLKEFERRGLVNLERGLITIINATALSDVGVAQADKASA</sequence>
<comment type="caution">
    <text evidence="6">The sequence shown here is derived from an EMBL/GenBank/DDBJ whole genome shotgun (WGS) entry which is preliminary data.</text>
</comment>
<dbReference type="SMART" id="SM00100">
    <property type="entry name" value="cNMP"/>
    <property type="match status" value="1"/>
</dbReference>
<accession>A0ABV3SA08</accession>
<organism evidence="6 7">
    <name type="scientific">Spiribacter onubensis</name>
    <dbReference type="NCBI Taxonomy" id="3122420"/>
    <lineage>
        <taxon>Bacteria</taxon>
        <taxon>Pseudomonadati</taxon>
        <taxon>Pseudomonadota</taxon>
        <taxon>Gammaproteobacteria</taxon>
        <taxon>Chromatiales</taxon>
        <taxon>Ectothiorhodospiraceae</taxon>
        <taxon>Spiribacter</taxon>
    </lineage>
</organism>
<keyword evidence="7" id="KW-1185">Reference proteome</keyword>
<dbReference type="Pfam" id="PF00027">
    <property type="entry name" value="cNMP_binding"/>
    <property type="match status" value="1"/>
</dbReference>
<dbReference type="InterPro" id="IPR014710">
    <property type="entry name" value="RmlC-like_jellyroll"/>
</dbReference>
<keyword evidence="1" id="KW-0805">Transcription regulation</keyword>
<dbReference type="InterPro" id="IPR036390">
    <property type="entry name" value="WH_DNA-bd_sf"/>
</dbReference>
<dbReference type="Gene3D" id="1.10.10.10">
    <property type="entry name" value="Winged helix-like DNA-binding domain superfamily/Winged helix DNA-binding domain"/>
    <property type="match status" value="1"/>
</dbReference>
<dbReference type="Gene3D" id="2.60.120.10">
    <property type="entry name" value="Jelly Rolls"/>
    <property type="match status" value="1"/>
</dbReference>
<feature type="domain" description="HTH crp-type" evidence="5">
    <location>
        <begin position="152"/>
        <end position="215"/>
    </location>
</feature>
<dbReference type="PANTHER" id="PTHR24567">
    <property type="entry name" value="CRP FAMILY TRANSCRIPTIONAL REGULATORY PROTEIN"/>
    <property type="match status" value="1"/>
</dbReference>
<dbReference type="Pfam" id="PF13545">
    <property type="entry name" value="HTH_Crp_2"/>
    <property type="match status" value="1"/>
</dbReference>
<dbReference type="PRINTS" id="PR00034">
    <property type="entry name" value="HTHCRP"/>
</dbReference>
<dbReference type="InterPro" id="IPR050397">
    <property type="entry name" value="Env_Response_Regulators"/>
</dbReference>
<dbReference type="CDD" id="cd00038">
    <property type="entry name" value="CAP_ED"/>
    <property type="match status" value="1"/>
</dbReference>
<dbReference type="InterPro" id="IPR000595">
    <property type="entry name" value="cNMP-bd_dom"/>
</dbReference>
<evidence type="ECO:0000259" key="4">
    <source>
        <dbReference type="PROSITE" id="PS50042"/>
    </source>
</evidence>
<dbReference type="SUPFAM" id="SSF46785">
    <property type="entry name" value="Winged helix' DNA-binding domain"/>
    <property type="match status" value="1"/>
</dbReference>
<keyword evidence="2" id="KW-0238">DNA-binding</keyword>
<evidence type="ECO:0000259" key="5">
    <source>
        <dbReference type="PROSITE" id="PS51063"/>
    </source>
</evidence>
<dbReference type="InterPro" id="IPR036388">
    <property type="entry name" value="WH-like_DNA-bd_sf"/>
</dbReference>
<evidence type="ECO:0000256" key="1">
    <source>
        <dbReference type="ARBA" id="ARBA00023015"/>
    </source>
</evidence>
<evidence type="ECO:0000313" key="6">
    <source>
        <dbReference type="EMBL" id="MEX0386983.1"/>
    </source>
</evidence>
<dbReference type="SUPFAM" id="SSF51206">
    <property type="entry name" value="cAMP-binding domain-like"/>
    <property type="match status" value="1"/>
</dbReference>
<proteinExistence type="predicted"/>
<dbReference type="PROSITE" id="PS50042">
    <property type="entry name" value="CNMP_BINDING_3"/>
    <property type="match status" value="1"/>
</dbReference>
<dbReference type="PROSITE" id="PS51063">
    <property type="entry name" value="HTH_CRP_2"/>
    <property type="match status" value="1"/>
</dbReference>
<dbReference type="SMART" id="SM00419">
    <property type="entry name" value="HTH_CRP"/>
    <property type="match status" value="1"/>
</dbReference>
<dbReference type="InterPro" id="IPR018490">
    <property type="entry name" value="cNMP-bd_dom_sf"/>
</dbReference>
<dbReference type="Proteomes" id="UP001556653">
    <property type="component" value="Unassembled WGS sequence"/>
</dbReference>
<name>A0ABV3SA08_9GAMM</name>
<dbReference type="InterPro" id="IPR012318">
    <property type="entry name" value="HTH_CRP"/>
</dbReference>
<gene>
    <name evidence="6" type="ORF">V6X64_08275</name>
</gene>
<reference evidence="6 7" key="1">
    <citation type="submission" date="2024-02" db="EMBL/GenBank/DDBJ databases">
        <title>New especies of Spiribacter isolated from saline water.</title>
        <authorList>
            <person name="Leon M.J."/>
            <person name="De La Haba R."/>
            <person name="Sanchez-Porro C."/>
            <person name="Ventosa A."/>
        </authorList>
    </citation>
    <scope>NUCLEOTIDE SEQUENCE [LARGE SCALE GENOMIC DNA]</scope>
    <source>
        <strain evidence="7">ag22IC4-227</strain>
    </source>
</reference>
<dbReference type="RefSeq" id="WP_367967488.1">
    <property type="nucleotide sequence ID" value="NZ_JBAKFI010000002.1"/>
</dbReference>
<evidence type="ECO:0000256" key="3">
    <source>
        <dbReference type="ARBA" id="ARBA00023163"/>
    </source>
</evidence>
<dbReference type="EMBL" id="JBAKFJ010000001">
    <property type="protein sequence ID" value="MEX0386983.1"/>
    <property type="molecule type" value="Genomic_DNA"/>
</dbReference>
<evidence type="ECO:0000256" key="2">
    <source>
        <dbReference type="ARBA" id="ARBA00023125"/>
    </source>
</evidence>
<dbReference type="PANTHER" id="PTHR24567:SF74">
    <property type="entry name" value="HTH-TYPE TRANSCRIPTIONAL REGULATOR ARCR"/>
    <property type="match status" value="1"/>
</dbReference>
<protein>
    <submittedName>
        <fullName evidence="6">Crp/Fnr family transcriptional regulator</fullName>
    </submittedName>
</protein>
<evidence type="ECO:0000313" key="7">
    <source>
        <dbReference type="Proteomes" id="UP001556653"/>
    </source>
</evidence>